<comment type="subcellular location">
    <subcellularLocation>
        <location evidence="1">Cytoplasm</location>
    </subcellularLocation>
</comment>
<keyword evidence="2" id="KW-0963">Cytoplasm</keyword>
<name>A0A4U5NF96_STECR</name>
<dbReference type="STRING" id="34508.A0A4U5NF96"/>
<dbReference type="GO" id="GO:0000132">
    <property type="term" value="P:establishment of mitotic spindle orientation"/>
    <property type="evidence" value="ECO:0007669"/>
    <property type="project" value="TreeGrafter"/>
</dbReference>
<organism evidence="5 6">
    <name type="scientific">Steinernema carpocapsae</name>
    <name type="common">Entomopathogenic nematode</name>
    <dbReference type="NCBI Taxonomy" id="34508"/>
    <lineage>
        <taxon>Eukaryota</taxon>
        <taxon>Metazoa</taxon>
        <taxon>Ecdysozoa</taxon>
        <taxon>Nematoda</taxon>
        <taxon>Chromadorea</taxon>
        <taxon>Rhabditida</taxon>
        <taxon>Tylenchina</taxon>
        <taxon>Panagrolaimomorpha</taxon>
        <taxon>Strongyloidoidea</taxon>
        <taxon>Steinernematidae</taxon>
        <taxon>Steinernema</taxon>
    </lineage>
</organism>
<gene>
    <name evidence="5" type="ORF">L596_015478</name>
</gene>
<dbReference type="EMBL" id="AZBU02000004">
    <property type="protein sequence ID" value="TKR81638.1"/>
    <property type="molecule type" value="Genomic_DNA"/>
</dbReference>
<protein>
    <submittedName>
        <fullName evidence="5">Uncharacterized protein</fullName>
    </submittedName>
</protein>
<dbReference type="Gene3D" id="1.25.40.10">
    <property type="entry name" value="Tetratricopeptide repeat domain"/>
    <property type="match status" value="1"/>
</dbReference>
<evidence type="ECO:0000313" key="5">
    <source>
        <dbReference type="EMBL" id="TKR81638.1"/>
    </source>
</evidence>
<evidence type="ECO:0000256" key="4">
    <source>
        <dbReference type="SAM" id="MobiDB-lite"/>
    </source>
</evidence>
<accession>A0A4U5NF96</accession>
<reference evidence="5 6" key="1">
    <citation type="journal article" date="2015" name="Genome Biol.">
        <title>Comparative genomics of Steinernema reveals deeply conserved gene regulatory networks.</title>
        <authorList>
            <person name="Dillman A.R."/>
            <person name="Macchietto M."/>
            <person name="Porter C.F."/>
            <person name="Rogers A."/>
            <person name="Williams B."/>
            <person name="Antoshechkin I."/>
            <person name="Lee M.M."/>
            <person name="Goodwin Z."/>
            <person name="Lu X."/>
            <person name="Lewis E.E."/>
            <person name="Goodrich-Blair H."/>
            <person name="Stock S.P."/>
            <person name="Adams B.J."/>
            <person name="Sternberg P.W."/>
            <person name="Mortazavi A."/>
        </authorList>
    </citation>
    <scope>NUCLEOTIDE SEQUENCE [LARGE SCALE GENOMIC DNA]</scope>
    <source>
        <strain evidence="5 6">ALL</strain>
    </source>
</reference>
<proteinExistence type="predicted"/>
<feature type="region of interest" description="Disordered" evidence="4">
    <location>
        <begin position="226"/>
        <end position="259"/>
    </location>
</feature>
<dbReference type="GO" id="GO:0001965">
    <property type="term" value="F:G-protein alpha-subunit binding"/>
    <property type="evidence" value="ECO:0007669"/>
    <property type="project" value="TreeGrafter"/>
</dbReference>
<dbReference type="OrthoDB" id="286233at2759"/>
<dbReference type="SMART" id="SM00028">
    <property type="entry name" value="TPR"/>
    <property type="match status" value="5"/>
</dbReference>
<dbReference type="GO" id="GO:0005938">
    <property type="term" value="C:cell cortex"/>
    <property type="evidence" value="ECO:0007669"/>
    <property type="project" value="TreeGrafter"/>
</dbReference>
<dbReference type="PANTHER" id="PTHR45954:SF1">
    <property type="entry name" value="LD33695P"/>
    <property type="match status" value="1"/>
</dbReference>
<evidence type="ECO:0000256" key="3">
    <source>
        <dbReference type="ARBA" id="ARBA00022737"/>
    </source>
</evidence>
<dbReference type="AlphaFoldDB" id="A0A4U5NF96"/>
<dbReference type="InterPro" id="IPR052386">
    <property type="entry name" value="GPSM"/>
</dbReference>
<dbReference type="Proteomes" id="UP000298663">
    <property type="component" value="Unassembled WGS sequence"/>
</dbReference>
<dbReference type="InterPro" id="IPR011990">
    <property type="entry name" value="TPR-like_helical_dom_sf"/>
</dbReference>
<dbReference type="PANTHER" id="PTHR45954">
    <property type="entry name" value="LD33695P"/>
    <property type="match status" value="1"/>
</dbReference>
<keyword evidence="3" id="KW-0677">Repeat</keyword>
<feature type="region of interest" description="Disordered" evidence="4">
    <location>
        <begin position="332"/>
        <end position="352"/>
    </location>
</feature>
<evidence type="ECO:0000256" key="2">
    <source>
        <dbReference type="ARBA" id="ARBA00022490"/>
    </source>
</evidence>
<dbReference type="SUPFAM" id="SSF48452">
    <property type="entry name" value="TPR-like"/>
    <property type="match status" value="1"/>
</dbReference>
<dbReference type="GO" id="GO:0005092">
    <property type="term" value="F:GDP-dissociation inhibitor activity"/>
    <property type="evidence" value="ECO:0007669"/>
    <property type="project" value="TreeGrafter"/>
</dbReference>
<comment type="caution">
    <text evidence="5">The sequence shown here is derived from an EMBL/GenBank/DDBJ whole genome shotgun (WGS) entry which is preliminary data.</text>
</comment>
<reference evidence="5 6" key="2">
    <citation type="journal article" date="2019" name="G3 (Bethesda)">
        <title>Hybrid Assembly of the Genome of the Entomopathogenic Nematode Steinernema carpocapsae Identifies the X-Chromosome.</title>
        <authorList>
            <person name="Serra L."/>
            <person name="Macchietto M."/>
            <person name="Macias-Munoz A."/>
            <person name="McGill C.J."/>
            <person name="Rodriguez I.M."/>
            <person name="Rodriguez B."/>
            <person name="Murad R."/>
            <person name="Mortazavi A."/>
        </authorList>
    </citation>
    <scope>NUCLEOTIDE SEQUENCE [LARGE SCALE GENOMIC DNA]</scope>
    <source>
        <strain evidence="5 6">ALL</strain>
    </source>
</reference>
<evidence type="ECO:0000256" key="1">
    <source>
        <dbReference type="ARBA" id="ARBA00004496"/>
    </source>
</evidence>
<keyword evidence="6" id="KW-1185">Reference proteome</keyword>
<dbReference type="Pfam" id="PF13424">
    <property type="entry name" value="TPR_12"/>
    <property type="match status" value="1"/>
</dbReference>
<evidence type="ECO:0000313" key="6">
    <source>
        <dbReference type="Proteomes" id="UP000298663"/>
    </source>
</evidence>
<feature type="compositionally biased region" description="Basic and acidic residues" evidence="4">
    <location>
        <begin position="226"/>
        <end position="245"/>
    </location>
</feature>
<dbReference type="InterPro" id="IPR019734">
    <property type="entry name" value="TPR_rpt"/>
</dbReference>
<sequence length="352" mass="39761">MALIFMSEVEDLFEQGQKRRADGDFAGTIEVLRRVIEKKPDATNIRRAAYSQMGFAAYKLGNFKDAEQYYLDEQSLAIGLNDQIAKAKVFANLANCYIKLGEHKFALKYAQQYRTIAQEQDDPVCLGRALYILADVHYRRREDGDLQEALWYCKQALDVVGKQSNQRDTEEERGSICGTLGNVYFLLEDFDMAAKFHQQALDFAFKLCDMVAADRAFNNLKRDHLRKKEEKEREQSGKEDAEGNAKKKPTQSRTAPEGDDFIARMMMMNGRMDGQRCDDVTLHPPIFNGTKDSDTLELGDSVSNYSGSMTSGLTTSTTKKKKTVYGRLKNIIKTPGKTPGKLSRASSQISEN</sequence>